<organism evidence="2 3">
    <name type="scientific">Butyricicoccus pullicaecorum 1.2</name>
    <dbReference type="NCBI Taxonomy" id="1203606"/>
    <lineage>
        <taxon>Bacteria</taxon>
        <taxon>Bacillati</taxon>
        <taxon>Bacillota</taxon>
        <taxon>Clostridia</taxon>
        <taxon>Eubacteriales</taxon>
        <taxon>Butyricicoccaceae</taxon>
        <taxon>Butyricicoccus</taxon>
    </lineage>
</organism>
<dbReference type="RefSeq" id="WP_016147511.1">
    <property type="nucleotide sequence ID" value="NZ_KB976103.1"/>
</dbReference>
<evidence type="ECO:0008006" key="4">
    <source>
        <dbReference type="Google" id="ProtNLM"/>
    </source>
</evidence>
<protein>
    <recommendedName>
        <fullName evidence="4">HK97 gp10 family phage protein</fullName>
    </recommendedName>
</protein>
<dbReference type="OrthoDB" id="1630761at2"/>
<dbReference type="Pfam" id="PF04883">
    <property type="entry name" value="HK97-gp10_like"/>
    <property type="match status" value="1"/>
</dbReference>
<dbReference type="EMBL" id="AQOB01000004">
    <property type="protein sequence ID" value="EOQ38312.1"/>
    <property type="molecule type" value="Genomic_DNA"/>
</dbReference>
<dbReference type="AlphaFoldDB" id="R8W582"/>
<evidence type="ECO:0000313" key="2">
    <source>
        <dbReference type="EMBL" id="EOQ38312.1"/>
    </source>
</evidence>
<name>R8W582_9FIRM</name>
<feature type="compositionally biased region" description="Basic residues" evidence="1">
    <location>
        <begin position="24"/>
        <end position="46"/>
    </location>
</feature>
<feature type="region of interest" description="Disordered" evidence="1">
    <location>
        <begin position="23"/>
        <end position="63"/>
    </location>
</feature>
<dbReference type="Proteomes" id="UP000013981">
    <property type="component" value="Unassembled WGS sequence"/>
</dbReference>
<sequence length="153" mass="17556">MVSDGLDLSELYAFADELEAAAKRNPKRAKKLLQKQGNKLRSKTKSRAMQVYGRKHKKPKKYAGSDHYVDTIKRGKPYNFRAENVQAIRVYSSSPHAHLLEKGHNMVTHQPGKERVKFVPGDHIFENTANQFRPEFERACEGFLDEVAREVES</sequence>
<proteinExistence type="predicted"/>
<evidence type="ECO:0000256" key="1">
    <source>
        <dbReference type="SAM" id="MobiDB-lite"/>
    </source>
</evidence>
<gene>
    <name evidence="2" type="ORF">HMPREF1526_01342</name>
</gene>
<accession>R8W582</accession>
<dbReference type="eggNOG" id="ENOG50335UA">
    <property type="taxonomic scope" value="Bacteria"/>
</dbReference>
<dbReference type="PATRIC" id="fig|1203606.4.peg.1305"/>
<keyword evidence="3" id="KW-1185">Reference proteome</keyword>
<reference evidence="2 3" key="1">
    <citation type="submission" date="2013-01" db="EMBL/GenBank/DDBJ databases">
        <title>The Genome Sequence of Butyricicoccus pullicaecorum 1.2.</title>
        <authorList>
            <consortium name="The Broad Institute Genome Sequencing Platform"/>
            <person name="Earl A."/>
            <person name="Ward D."/>
            <person name="Feldgarden M."/>
            <person name="Gevers D."/>
            <person name="Van Immerseel F."/>
            <person name="Eeckhaut V."/>
            <person name="Walker B."/>
            <person name="Young S.K."/>
            <person name="Zeng Q."/>
            <person name="Gargeya S."/>
            <person name="Fitzgerald M."/>
            <person name="Haas B."/>
            <person name="Abouelleil A."/>
            <person name="Alvarado L."/>
            <person name="Arachchi H.M."/>
            <person name="Berlin A.M."/>
            <person name="Chapman S.B."/>
            <person name="Dewar J."/>
            <person name="Goldberg J."/>
            <person name="Griggs A."/>
            <person name="Gujja S."/>
            <person name="Hansen M."/>
            <person name="Howarth C."/>
            <person name="Imamovic A."/>
            <person name="Larimer J."/>
            <person name="McCowan C."/>
            <person name="Murphy C."/>
            <person name="Neiman D."/>
            <person name="Pearson M."/>
            <person name="Priest M."/>
            <person name="Roberts A."/>
            <person name="Saif S."/>
            <person name="Shea T."/>
            <person name="Sisk P."/>
            <person name="Sykes S."/>
            <person name="Wortman J."/>
            <person name="Nusbaum C."/>
            <person name="Birren B."/>
        </authorList>
    </citation>
    <scope>NUCLEOTIDE SEQUENCE [LARGE SCALE GENOMIC DNA]</scope>
    <source>
        <strain evidence="2 3">1.2</strain>
    </source>
</reference>
<evidence type="ECO:0000313" key="3">
    <source>
        <dbReference type="Proteomes" id="UP000013981"/>
    </source>
</evidence>
<comment type="caution">
    <text evidence="2">The sequence shown here is derived from an EMBL/GenBank/DDBJ whole genome shotgun (WGS) entry which is preliminary data.</text>
</comment>
<dbReference type="InterPro" id="IPR010064">
    <property type="entry name" value="HK97-gp10_tail"/>
</dbReference>
<dbReference type="HOGENOM" id="CLU_119007_1_0_9"/>